<protein>
    <submittedName>
        <fullName evidence="1">Uncharacterized protein</fullName>
    </submittedName>
</protein>
<accession>A0ACC1TKL1</accession>
<dbReference type="EMBL" id="MU795634">
    <property type="protein sequence ID" value="KAJ3805280.1"/>
    <property type="molecule type" value="Genomic_DNA"/>
</dbReference>
<keyword evidence="2" id="KW-1185">Reference proteome</keyword>
<name>A0ACC1TKL1_9AGAR</name>
<organism evidence="1 2">
    <name type="scientific">Lentinula aff. lateritia</name>
    <dbReference type="NCBI Taxonomy" id="2804960"/>
    <lineage>
        <taxon>Eukaryota</taxon>
        <taxon>Fungi</taxon>
        <taxon>Dikarya</taxon>
        <taxon>Basidiomycota</taxon>
        <taxon>Agaricomycotina</taxon>
        <taxon>Agaricomycetes</taxon>
        <taxon>Agaricomycetidae</taxon>
        <taxon>Agaricales</taxon>
        <taxon>Marasmiineae</taxon>
        <taxon>Omphalotaceae</taxon>
        <taxon>Lentinula</taxon>
    </lineage>
</organism>
<evidence type="ECO:0000313" key="2">
    <source>
        <dbReference type="Proteomes" id="UP001163835"/>
    </source>
</evidence>
<comment type="caution">
    <text evidence="1">The sequence shown here is derived from an EMBL/GenBank/DDBJ whole genome shotgun (WGS) entry which is preliminary data.</text>
</comment>
<evidence type="ECO:0000313" key="1">
    <source>
        <dbReference type="EMBL" id="KAJ3805280.1"/>
    </source>
</evidence>
<gene>
    <name evidence="1" type="ORF">F5876DRAFT_52116</name>
</gene>
<proteinExistence type="predicted"/>
<reference evidence="1" key="1">
    <citation type="submission" date="2022-09" db="EMBL/GenBank/DDBJ databases">
        <title>A Global Phylogenomic Analysis of the Shiitake Genus Lentinula.</title>
        <authorList>
            <consortium name="DOE Joint Genome Institute"/>
            <person name="Sierra-Patev S."/>
            <person name="Min B."/>
            <person name="Naranjo-Ortiz M."/>
            <person name="Looney B."/>
            <person name="Konkel Z."/>
            <person name="Slot J.C."/>
            <person name="Sakamoto Y."/>
            <person name="Steenwyk J.L."/>
            <person name="Rokas A."/>
            <person name="Carro J."/>
            <person name="Camarero S."/>
            <person name="Ferreira P."/>
            <person name="Molpeceres G."/>
            <person name="Ruiz-Duenas F.J."/>
            <person name="Serrano A."/>
            <person name="Henrissat B."/>
            <person name="Drula E."/>
            <person name="Hughes K.W."/>
            <person name="Mata J.L."/>
            <person name="Ishikawa N.K."/>
            <person name="Vargas-Isla R."/>
            <person name="Ushijima S."/>
            <person name="Smith C.A."/>
            <person name="Ahrendt S."/>
            <person name="Andreopoulos W."/>
            <person name="He G."/>
            <person name="Labutti K."/>
            <person name="Lipzen A."/>
            <person name="Ng V."/>
            <person name="Riley R."/>
            <person name="Sandor L."/>
            <person name="Barry K."/>
            <person name="Martinez A.T."/>
            <person name="Xiao Y."/>
            <person name="Gibbons J.G."/>
            <person name="Terashima K."/>
            <person name="Grigoriev I.V."/>
            <person name="Hibbett D.S."/>
        </authorList>
    </citation>
    <scope>NUCLEOTIDE SEQUENCE</scope>
    <source>
        <strain evidence="1">TMI1499</strain>
    </source>
</reference>
<feature type="non-terminal residue" evidence="1">
    <location>
        <position position="1"/>
    </location>
</feature>
<sequence>LWIVDYIETLPAELRSIWKKKTGISVLFLVNRYTFLLFIVLGALLNFPGNGTDMQCQAGNIMLSISQTIALFTTNALFALRVYAIYNKNIVILEIALVFIILRFVLDIWSAVIELGVSTIGSSLQNFSRCAGAPNDAVAFNQSVHLSYLCNGNANWLGYNILIFVLTAIKTAQHAVEMKRMGQSSITQVIIRDGKCWQQCSGKIIQDFLIFLNLFLHSIICKSIFHLIGHYILFKLFCRLPNLLISRLMLNLHTYSAASQGQQTNVSSMKFAFSAPLNGESFNEGGDEAIEMDNFRREYERPVEA</sequence>
<dbReference type="Proteomes" id="UP001163835">
    <property type="component" value="Unassembled WGS sequence"/>
</dbReference>